<protein>
    <submittedName>
        <fullName evidence="2">Uncharacterized protein</fullName>
    </submittedName>
</protein>
<organism evidence="2 3">
    <name type="scientific">Cupriavidus taiwanensis</name>
    <dbReference type="NCBI Taxonomy" id="164546"/>
    <lineage>
        <taxon>Bacteria</taxon>
        <taxon>Pseudomonadati</taxon>
        <taxon>Pseudomonadota</taxon>
        <taxon>Betaproteobacteria</taxon>
        <taxon>Burkholderiales</taxon>
        <taxon>Burkholderiaceae</taxon>
        <taxon>Cupriavidus</taxon>
    </lineage>
</organism>
<evidence type="ECO:0000313" key="3">
    <source>
        <dbReference type="Proteomes" id="UP000255505"/>
    </source>
</evidence>
<gene>
    <name evidence="1" type="ORF">CT19425_U230016</name>
    <name evidence="2" type="ORF">CT19425_U380018</name>
</gene>
<reference evidence="2 3" key="1">
    <citation type="submission" date="2018-01" db="EMBL/GenBank/DDBJ databases">
        <authorList>
            <person name="Gaut B.S."/>
            <person name="Morton B.R."/>
            <person name="Clegg M.T."/>
            <person name="Duvall M.R."/>
        </authorList>
    </citation>
    <scope>NUCLEOTIDE SEQUENCE [LARGE SCALE GENOMIC DNA]</scope>
    <source>
        <strain evidence="2">Cupriavidus taiwanensis LMG 19425</strain>
    </source>
</reference>
<sequence length="74" mass="7683">MQKARSHCAVKGLHLNVGANRDTEAGERRLSWGIWYGNPTPPACISGGGVISSGLTLLDGEGPSAARHNLPATC</sequence>
<accession>A0A375I5W0</accession>
<proteinExistence type="predicted"/>
<dbReference type="EMBL" id="OOEF01000016">
    <property type="protein sequence ID" value="SPK69929.1"/>
    <property type="molecule type" value="Genomic_DNA"/>
</dbReference>
<dbReference type="Proteomes" id="UP000255505">
    <property type="component" value="Unassembled WGS sequence"/>
</dbReference>
<name>A0A375I5W0_9BURK</name>
<dbReference type="EMBL" id="OOEF01000032">
    <property type="protein sequence ID" value="SPK70164.1"/>
    <property type="molecule type" value="Genomic_DNA"/>
</dbReference>
<evidence type="ECO:0000313" key="1">
    <source>
        <dbReference type="EMBL" id="SPK69929.1"/>
    </source>
</evidence>
<dbReference type="AlphaFoldDB" id="A0A375I5W0"/>
<evidence type="ECO:0000313" key="2">
    <source>
        <dbReference type="EMBL" id="SPK70164.1"/>
    </source>
</evidence>